<gene>
    <name evidence="3" type="ORF">FB471_5725</name>
</gene>
<proteinExistence type="predicted"/>
<dbReference type="InterPro" id="IPR036104">
    <property type="entry name" value="BFN_sf"/>
</dbReference>
<evidence type="ECO:0000256" key="1">
    <source>
        <dbReference type="SAM" id="MobiDB-lite"/>
    </source>
</evidence>
<evidence type="ECO:0000313" key="3">
    <source>
        <dbReference type="EMBL" id="TQJ05880.1"/>
    </source>
</evidence>
<dbReference type="AlphaFoldDB" id="A0A542DS53"/>
<dbReference type="GO" id="GO:0004518">
    <property type="term" value="F:nuclease activity"/>
    <property type="evidence" value="ECO:0007669"/>
    <property type="project" value="InterPro"/>
</dbReference>
<comment type="caution">
    <text evidence="3">The sequence shown here is derived from an EMBL/GenBank/DDBJ whole genome shotgun (WGS) entry which is preliminary data.</text>
</comment>
<dbReference type="RefSeq" id="WP_142001350.1">
    <property type="nucleotide sequence ID" value="NZ_VFML01000001.1"/>
</dbReference>
<evidence type="ECO:0000313" key="4">
    <source>
        <dbReference type="Proteomes" id="UP000320876"/>
    </source>
</evidence>
<dbReference type="Proteomes" id="UP000320876">
    <property type="component" value="Unassembled WGS sequence"/>
</dbReference>
<dbReference type="OrthoDB" id="9788698at2"/>
<dbReference type="PROSITE" id="PS51658">
    <property type="entry name" value="BFN"/>
    <property type="match status" value="1"/>
</dbReference>
<protein>
    <recommendedName>
        <fullName evidence="2">BFN domain-containing protein</fullName>
    </recommendedName>
</protein>
<name>A0A542DS53_AMYCI</name>
<dbReference type="Pfam" id="PF02577">
    <property type="entry name" value="BFN_dom"/>
    <property type="match status" value="1"/>
</dbReference>
<dbReference type="EMBL" id="VFML01000001">
    <property type="protein sequence ID" value="TQJ05880.1"/>
    <property type="molecule type" value="Genomic_DNA"/>
</dbReference>
<feature type="region of interest" description="Disordered" evidence="1">
    <location>
        <begin position="133"/>
        <end position="178"/>
    </location>
</feature>
<dbReference type="Gene3D" id="3.10.690.10">
    <property type="entry name" value="Bifunctional nuclease domain"/>
    <property type="match status" value="1"/>
</dbReference>
<dbReference type="SUPFAM" id="SSF103256">
    <property type="entry name" value="Hypothetical protein TM0160"/>
    <property type="match status" value="1"/>
</dbReference>
<dbReference type="InterPro" id="IPR003729">
    <property type="entry name" value="Bi_nuclease_dom"/>
</dbReference>
<keyword evidence="4" id="KW-1185">Reference proteome</keyword>
<organism evidence="3 4">
    <name type="scientific">Amycolatopsis cihanbeyliensis</name>
    <dbReference type="NCBI Taxonomy" id="1128664"/>
    <lineage>
        <taxon>Bacteria</taxon>
        <taxon>Bacillati</taxon>
        <taxon>Actinomycetota</taxon>
        <taxon>Actinomycetes</taxon>
        <taxon>Pseudonocardiales</taxon>
        <taxon>Pseudonocardiaceae</taxon>
        <taxon>Amycolatopsis</taxon>
    </lineage>
</organism>
<feature type="compositionally biased region" description="Basic and acidic residues" evidence="1">
    <location>
        <begin position="157"/>
        <end position="172"/>
    </location>
</feature>
<dbReference type="PANTHER" id="PTHR15160">
    <property type="entry name" value="VON HIPPEL-LINDAU PROTEIN"/>
    <property type="match status" value="1"/>
</dbReference>
<sequence length="178" mass="19728">MVPVDVHGVALLTGGESPVMLLRESTGERRWLAISVGKPEAQAVLSAKDRIENIRPSTVELIGDVLQAFGRRVTRVEVTELRDNIFRADLVLDKDTRVSARPSDAVAIGLRARARIEVAETVFELAAVELEVTENGRPAEDEPADTPTPAEPGSAEEQVRRFRHLLEQVRPEDFDEER</sequence>
<evidence type="ECO:0000259" key="2">
    <source>
        <dbReference type="PROSITE" id="PS51658"/>
    </source>
</evidence>
<feature type="domain" description="BFN" evidence="2">
    <location>
        <begin position="1"/>
        <end position="130"/>
    </location>
</feature>
<reference evidence="3 4" key="1">
    <citation type="submission" date="2019-06" db="EMBL/GenBank/DDBJ databases">
        <title>Sequencing the genomes of 1000 actinobacteria strains.</title>
        <authorList>
            <person name="Klenk H.-P."/>
        </authorList>
    </citation>
    <scope>NUCLEOTIDE SEQUENCE [LARGE SCALE GENOMIC DNA]</scope>
    <source>
        <strain evidence="3 4">DSM 45679</strain>
    </source>
</reference>
<accession>A0A542DS53</accession>
<dbReference type="PANTHER" id="PTHR15160:SF1">
    <property type="entry name" value="VON HIPPEL-LINDAU DISEASE TUMOR SUPPRESSOR"/>
    <property type="match status" value="1"/>
</dbReference>